<proteinExistence type="predicted"/>
<reference evidence="2 3" key="1">
    <citation type="submission" date="2007-08" db="EMBL/GenBank/DDBJ databases">
        <authorList>
            <person name="Fulton L."/>
            <person name="Clifton S."/>
            <person name="Fulton B."/>
            <person name="Xu J."/>
            <person name="Minx P."/>
            <person name="Pepin K.H."/>
            <person name="Johnson M."/>
            <person name="Thiruvilangam P."/>
            <person name="Bhonagiri V."/>
            <person name="Nash W.E."/>
            <person name="Mardis E.R."/>
            <person name="Wilson R.K."/>
        </authorList>
    </citation>
    <scope>NUCLEOTIDE SEQUENCE [LARGE SCALE GENOMIC DNA]</scope>
    <source>
        <strain evidence="3">ATCC BAA-613 / DSM 15670 / CCUG 46953 / JCM 12243 / WAL 16351</strain>
    </source>
</reference>
<keyword evidence="1" id="KW-1133">Transmembrane helix</keyword>
<protein>
    <submittedName>
        <fullName evidence="2">Uncharacterized protein</fullName>
    </submittedName>
</protein>
<dbReference type="Proteomes" id="UP000005396">
    <property type="component" value="Unassembled WGS sequence"/>
</dbReference>
<keyword evidence="1" id="KW-0472">Membrane</keyword>
<name>A8S238_ENTBW</name>
<evidence type="ECO:0000313" key="2">
    <source>
        <dbReference type="EMBL" id="EDP13699.1"/>
    </source>
</evidence>
<dbReference type="eggNOG" id="ENOG503453Y">
    <property type="taxonomic scope" value="Bacteria"/>
</dbReference>
<feature type="transmembrane region" description="Helical" evidence="1">
    <location>
        <begin position="114"/>
        <end position="134"/>
    </location>
</feature>
<evidence type="ECO:0000313" key="3">
    <source>
        <dbReference type="Proteomes" id="UP000005396"/>
    </source>
</evidence>
<feature type="transmembrane region" description="Helical" evidence="1">
    <location>
        <begin position="54"/>
        <end position="75"/>
    </location>
</feature>
<gene>
    <name evidence="2" type="ORF">CLOBOL_06264</name>
</gene>
<reference evidence="2 3" key="2">
    <citation type="submission" date="2007-09" db="EMBL/GenBank/DDBJ databases">
        <title>Draft genome sequence of Clostridium bolteae (ATCC BAA-613).</title>
        <authorList>
            <person name="Sudarsanam P."/>
            <person name="Ley R."/>
            <person name="Guruge J."/>
            <person name="Turnbaugh P.J."/>
            <person name="Mahowald M."/>
            <person name="Liep D."/>
            <person name="Gordon J."/>
        </authorList>
    </citation>
    <scope>NUCLEOTIDE SEQUENCE [LARGE SCALE GENOMIC DNA]</scope>
    <source>
        <strain evidence="3">ATCC BAA-613 / DSM 15670 / CCUG 46953 / JCM 12243 / WAL 16351</strain>
    </source>
</reference>
<comment type="caution">
    <text evidence="2">The sequence shown here is derived from an EMBL/GenBank/DDBJ whole genome shotgun (WGS) entry which is preliminary data.</text>
</comment>
<accession>A8S238</accession>
<dbReference type="EMBL" id="ABCC02000047">
    <property type="protein sequence ID" value="EDP13699.1"/>
    <property type="molecule type" value="Genomic_DNA"/>
</dbReference>
<keyword evidence="1" id="KW-0812">Transmembrane</keyword>
<feature type="transmembrane region" description="Helical" evidence="1">
    <location>
        <begin position="84"/>
        <end position="102"/>
    </location>
</feature>
<dbReference type="AlphaFoldDB" id="A8S238"/>
<sequence>MIMKKVAYISATILEILCLAGAWAVQFFTRTKMGMARYVVYKNRGWESRYPMELLAKGAALVMVLLTAMLLLCFLRRRRNLTKALWVMSAGMVLLTSGYAVFTWMNSINEFRAYYFISAILGAVSLIQCIKTWIGMLGCRQEGSGALFLP</sequence>
<organism evidence="2 3">
    <name type="scientific">Enterocloster bolteae (strain ATCC BAA-613 / DSM 15670 / CCUG 46953 / JCM 12243 / WAL 16351)</name>
    <name type="common">Clostridium bolteae</name>
    <dbReference type="NCBI Taxonomy" id="411902"/>
    <lineage>
        <taxon>Bacteria</taxon>
        <taxon>Bacillati</taxon>
        <taxon>Bacillota</taxon>
        <taxon>Clostridia</taxon>
        <taxon>Lachnospirales</taxon>
        <taxon>Lachnospiraceae</taxon>
        <taxon>Enterocloster</taxon>
    </lineage>
</organism>
<dbReference type="HOGENOM" id="CLU_1841901_0_0_9"/>
<dbReference type="PaxDb" id="411902-CLOBOL_06264"/>
<evidence type="ECO:0000256" key="1">
    <source>
        <dbReference type="SAM" id="Phobius"/>
    </source>
</evidence>